<dbReference type="STRING" id="1664694.A0A0N1H2U0"/>
<evidence type="ECO:0000256" key="5">
    <source>
        <dbReference type="SAM" id="MobiDB-lite"/>
    </source>
</evidence>
<dbReference type="OrthoDB" id="276388at2759"/>
<name>A0A0N1H2U0_9EURO</name>
<dbReference type="GO" id="GO:0009231">
    <property type="term" value="P:riboflavin biosynthetic process"/>
    <property type="evidence" value="ECO:0007669"/>
    <property type="project" value="InterPro"/>
</dbReference>
<comment type="caution">
    <text evidence="6">The sequence shown here is derived from an EMBL/GenBank/DDBJ whole genome shotgun (WGS) entry which is preliminary data.</text>
</comment>
<dbReference type="Gene3D" id="2.40.30.30">
    <property type="entry name" value="Riboflavin kinase-like"/>
    <property type="match status" value="1"/>
</dbReference>
<evidence type="ECO:0000256" key="3">
    <source>
        <dbReference type="ARBA" id="ARBA00022679"/>
    </source>
</evidence>
<dbReference type="RefSeq" id="XP_017998889.1">
    <property type="nucleotide sequence ID" value="XM_018144878.1"/>
</dbReference>
<feature type="compositionally biased region" description="Polar residues" evidence="5">
    <location>
        <begin position="108"/>
        <end position="129"/>
    </location>
</feature>
<feature type="compositionally biased region" description="Pro residues" evidence="5">
    <location>
        <begin position="55"/>
        <end position="67"/>
    </location>
</feature>
<accession>A0A0N1H2U0</accession>
<sequence>MDKQERPQQYRTIPRKPIPGTPGELLEQSQQPARNVSVRSEFPQQRSSDGSIPRKPLPISPVSPPPVYTESPTTLSAATTYSGYDDSLFDEYAAAESSARQQLQHLTVNDQPFSTSPTATPSLRSTKLSPNLRPELLRGDVLDGDPRSLPSSKAPTAAQKAGSAAVTAYQEARHFAGGLVSHPFEATKHYSILRHSHGLVFYSGSYTSIAITVFADRPLPPDRTFWLQRRGWSGKTGLRAGVLFGTHSAWMDVTPETAVVAEQVKVTDERAWQRDIAKFLRKAPKKLAGHVPRETAVLRVPCDAEDGYLRIVMCCGESGKKHLCPSPIFRLASTSLESSSLRGASLKTLPLEAAVKIGTAVGTKFVQTAAAPYVAAVKAAAVTQVTSVFQPSAVQVAAAQHVYDSSGVADRLVRMEEQWEARRDAEGNVLLERDGVVEPMTLVVGSDDGPAAPFPVRFTGKAMHAVDVQPSPLGFPIATVTNVDSNILLKHSGIFIGYVAITVAKSSRDESSAGPDPATLIDNSWRSSLISITANHSTRATVVTQKQVSVQLLDPLPFPYHETVPTNSKIAILLMTPLRPLPTPQLPATAATPEQQELLHHQLNSDAAIALATLSRPAWQAEPTLQRVKTAASQRSLTERYVDARRGVQEGVIDKVPTHLLGLRTDSHVRRDGFVGRGGFFVVR</sequence>
<dbReference type="GeneID" id="28736756"/>
<keyword evidence="4" id="KW-0547">Nucleotide-binding</keyword>
<dbReference type="EMBL" id="LFJN01000016">
    <property type="protein sequence ID" value="KPI38926.1"/>
    <property type="molecule type" value="Genomic_DNA"/>
</dbReference>
<proteinExistence type="predicted"/>
<dbReference type="Proteomes" id="UP000038010">
    <property type="component" value="Unassembled WGS sequence"/>
</dbReference>
<keyword evidence="2" id="KW-0288">FMN</keyword>
<evidence type="ECO:0000256" key="1">
    <source>
        <dbReference type="ARBA" id="ARBA00022630"/>
    </source>
</evidence>
<reference evidence="6 7" key="1">
    <citation type="submission" date="2015-06" db="EMBL/GenBank/DDBJ databases">
        <title>Draft genome of the ant-associated black yeast Phialophora attae CBS 131958.</title>
        <authorList>
            <person name="Moreno L.F."/>
            <person name="Stielow B.J."/>
            <person name="de Hoog S."/>
            <person name="Vicente V.A."/>
            <person name="Weiss V.A."/>
            <person name="de Vries M."/>
            <person name="Cruz L.M."/>
            <person name="Souza E.M."/>
        </authorList>
    </citation>
    <scope>NUCLEOTIDE SEQUENCE [LARGE SCALE GENOMIC DNA]</scope>
    <source>
        <strain evidence="6 7">CBS 131958</strain>
    </source>
</reference>
<dbReference type="GO" id="GO:0000166">
    <property type="term" value="F:nucleotide binding"/>
    <property type="evidence" value="ECO:0007669"/>
    <property type="project" value="UniProtKB-KW"/>
</dbReference>
<feature type="compositionally biased region" description="Polar residues" evidence="5">
    <location>
        <begin position="27"/>
        <end position="50"/>
    </location>
</feature>
<evidence type="ECO:0000313" key="7">
    <source>
        <dbReference type="Proteomes" id="UP000038010"/>
    </source>
</evidence>
<dbReference type="AlphaFoldDB" id="A0A0N1H2U0"/>
<evidence type="ECO:0000256" key="4">
    <source>
        <dbReference type="ARBA" id="ARBA00022741"/>
    </source>
</evidence>
<evidence type="ECO:0000313" key="6">
    <source>
        <dbReference type="EMBL" id="KPI38926.1"/>
    </source>
</evidence>
<dbReference type="VEuPathDB" id="FungiDB:AB675_4718"/>
<dbReference type="InterPro" id="IPR023465">
    <property type="entry name" value="Riboflavin_kinase_dom_sf"/>
</dbReference>
<keyword evidence="7" id="KW-1185">Reference proteome</keyword>
<keyword evidence="3" id="KW-0808">Transferase</keyword>
<keyword evidence="1" id="KW-0285">Flavoprotein</keyword>
<feature type="region of interest" description="Disordered" evidence="5">
    <location>
        <begin position="1"/>
        <end position="73"/>
    </location>
</feature>
<protein>
    <recommendedName>
        <fullName evidence="8">Riboflavin kinase</fullName>
    </recommendedName>
</protein>
<organism evidence="6 7">
    <name type="scientific">Cyphellophora attinorum</name>
    <dbReference type="NCBI Taxonomy" id="1664694"/>
    <lineage>
        <taxon>Eukaryota</taxon>
        <taxon>Fungi</taxon>
        <taxon>Dikarya</taxon>
        <taxon>Ascomycota</taxon>
        <taxon>Pezizomycotina</taxon>
        <taxon>Eurotiomycetes</taxon>
        <taxon>Chaetothyriomycetidae</taxon>
        <taxon>Chaetothyriales</taxon>
        <taxon>Cyphellophoraceae</taxon>
        <taxon>Cyphellophora</taxon>
    </lineage>
</organism>
<gene>
    <name evidence="6" type="ORF">AB675_4718</name>
</gene>
<evidence type="ECO:0000256" key="2">
    <source>
        <dbReference type="ARBA" id="ARBA00022643"/>
    </source>
</evidence>
<evidence type="ECO:0008006" key="8">
    <source>
        <dbReference type="Google" id="ProtNLM"/>
    </source>
</evidence>
<feature type="compositionally biased region" description="Basic and acidic residues" evidence="5">
    <location>
        <begin position="135"/>
        <end position="146"/>
    </location>
</feature>
<dbReference type="GO" id="GO:0008531">
    <property type="term" value="F:riboflavin kinase activity"/>
    <property type="evidence" value="ECO:0007669"/>
    <property type="project" value="InterPro"/>
</dbReference>
<feature type="region of interest" description="Disordered" evidence="5">
    <location>
        <begin position="108"/>
        <end position="159"/>
    </location>
</feature>